<feature type="transmembrane region" description="Helical" evidence="2">
    <location>
        <begin position="85"/>
        <end position="106"/>
    </location>
</feature>
<sequence>MPPPAILERAASTEITSLSHDTMEGSNMLGTHASAFTSAPSSTSVPSNVPSSAPPQITIAIITPTQPPASEPTSKASYSGSSFRIAHVIIVAAVLGTLAVLSAMWIRRKRKRRANRAEAAAAERWPALTVEEDLPPYRRYAESIKSGTGSFLKNWVPGRKN</sequence>
<keyword evidence="2" id="KW-0472">Membrane</keyword>
<gene>
    <name evidence="3" type="ORF">EJ05DRAFT_213496</name>
</gene>
<dbReference type="AlphaFoldDB" id="A0A6A6VTB8"/>
<accession>A0A6A6VTB8</accession>
<keyword evidence="2" id="KW-1133">Transmembrane helix</keyword>
<evidence type="ECO:0000313" key="4">
    <source>
        <dbReference type="Proteomes" id="UP000799437"/>
    </source>
</evidence>
<feature type="compositionally biased region" description="Low complexity" evidence="1">
    <location>
        <begin position="33"/>
        <end position="54"/>
    </location>
</feature>
<keyword evidence="4" id="KW-1185">Reference proteome</keyword>
<name>A0A6A6VTB8_9PEZI</name>
<proteinExistence type="predicted"/>
<protein>
    <submittedName>
        <fullName evidence="3">Uncharacterized protein</fullName>
    </submittedName>
</protein>
<dbReference type="RefSeq" id="XP_033595846.1">
    <property type="nucleotide sequence ID" value="XM_033739848.1"/>
</dbReference>
<reference evidence="3" key="1">
    <citation type="journal article" date="2020" name="Stud. Mycol.">
        <title>101 Dothideomycetes genomes: a test case for predicting lifestyles and emergence of pathogens.</title>
        <authorList>
            <person name="Haridas S."/>
            <person name="Albert R."/>
            <person name="Binder M."/>
            <person name="Bloem J."/>
            <person name="Labutti K."/>
            <person name="Salamov A."/>
            <person name="Andreopoulos B."/>
            <person name="Baker S."/>
            <person name="Barry K."/>
            <person name="Bills G."/>
            <person name="Bluhm B."/>
            <person name="Cannon C."/>
            <person name="Castanera R."/>
            <person name="Culley D."/>
            <person name="Daum C."/>
            <person name="Ezra D."/>
            <person name="Gonzalez J."/>
            <person name="Henrissat B."/>
            <person name="Kuo A."/>
            <person name="Liang C."/>
            <person name="Lipzen A."/>
            <person name="Lutzoni F."/>
            <person name="Magnuson J."/>
            <person name="Mondo S."/>
            <person name="Nolan M."/>
            <person name="Ohm R."/>
            <person name="Pangilinan J."/>
            <person name="Park H.-J."/>
            <person name="Ramirez L."/>
            <person name="Alfaro M."/>
            <person name="Sun H."/>
            <person name="Tritt A."/>
            <person name="Yoshinaga Y."/>
            <person name="Zwiers L.-H."/>
            <person name="Turgeon B."/>
            <person name="Goodwin S."/>
            <person name="Spatafora J."/>
            <person name="Crous P."/>
            <person name="Grigoriev I."/>
        </authorList>
    </citation>
    <scope>NUCLEOTIDE SEQUENCE</scope>
    <source>
        <strain evidence="3">CBS 121739</strain>
    </source>
</reference>
<evidence type="ECO:0000256" key="2">
    <source>
        <dbReference type="SAM" id="Phobius"/>
    </source>
</evidence>
<evidence type="ECO:0000256" key="1">
    <source>
        <dbReference type="SAM" id="MobiDB-lite"/>
    </source>
</evidence>
<dbReference type="GeneID" id="54480902"/>
<dbReference type="Proteomes" id="UP000799437">
    <property type="component" value="Unassembled WGS sequence"/>
</dbReference>
<organism evidence="3 4">
    <name type="scientific">Pseudovirgaria hyperparasitica</name>
    <dbReference type="NCBI Taxonomy" id="470096"/>
    <lineage>
        <taxon>Eukaryota</taxon>
        <taxon>Fungi</taxon>
        <taxon>Dikarya</taxon>
        <taxon>Ascomycota</taxon>
        <taxon>Pezizomycotina</taxon>
        <taxon>Dothideomycetes</taxon>
        <taxon>Dothideomycetes incertae sedis</taxon>
        <taxon>Acrospermales</taxon>
        <taxon>Acrospermaceae</taxon>
        <taxon>Pseudovirgaria</taxon>
    </lineage>
</organism>
<feature type="region of interest" description="Disordered" evidence="1">
    <location>
        <begin position="22"/>
        <end position="54"/>
    </location>
</feature>
<keyword evidence="2" id="KW-0812">Transmembrane</keyword>
<evidence type="ECO:0000313" key="3">
    <source>
        <dbReference type="EMBL" id="KAF2753395.1"/>
    </source>
</evidence>
<dbReference type="EMBL" id="ML996584">
    <property type="protein sequence ID" value="KAF2753395.1"/>
    <property type="molecule type" value="Genomic_DNA"/>
</dbReference>